<evidence type="ECO:0000256" key="6">
    <source>
        <dbReference type="ARBA" id="ARBA00023136"/>
    </source>
</evidence>
<name>A0A1I2XJ39_9BACT</name>
<feature type="transmembrane region" description="Helical" evidence="7">
    <location>
        <begin position="12"/>
        <end position="29"/>
    </location>
</feature>
<feature type="transmembrane region" description="Helical" evidence="7">
    <location>
        <begin position="49"/>
        <end position="69"/>
    </location>
</feature>
<evidence type="ECO:0000313" key="9">
    <source>
        <dbReference type="EMBL" id="SFH13087.1"/>
    </source>
</evidence>
<keyword evidence="10" id="KW-1185">Reference proteome</keyword>
<evidence type="ECO:0000256" key="3">
    <source>
        <dbReference type="ARBA" id="ARBA00022692"/>
    </source>
</evidence>
<evidence type="ECO:0000256" key="5">
    <source>
        <dbReference type="ARBA" id="ARBA00022989"/>
    </source>
</evidence>
<evidence type="ECO:0000256" key="7">
    <source>
        <dbReference type="SAM" id="Phobius"/>
    </source>
</evidence>
<dbReference type="EMBL" id="FOPC01000019">
    <property type="protein sequence ID" value="SFH13087.1"/>
    <property type="molecule type" value="Genomic_DNA"/>
</dbReference>
<evidence type="ECO:0000256" key="1">
    <source>
        <dbReference type="ARBA" id="ARBA00004651"/>
    </source>
</evidence>
<dbReference type="SUPFAM" id="SSF48317">
    <property type="entry name" value="Acid phosphatase/Vanadium-dependent haloperoxidase"/>
    <property type="match status" value="1"/>
</dbReference>
<feature type="transmembrane region" description="Helical" evidence="7">
    <location>
        <begin position="130"/>
        <end position="148"/>
    </location>
</feature>
<feature type="transmembrane region" description="Helical" evidence="7">
    <location>
        <begin position="155"/>
        <end position="173"/>
    </location>
</feature>
<protein>
    <submittedName>
        <fullName evidence="9">Membrane-associated phospholipid phosphatase</fullName>
    </submittedName>
</protein>
<dbReference type="SMART" id="SM00014">
    <property type="entry name" value="acidPPc"/>
    <property type="match status" value="1"/>
</dbReference>
<dbReference type="InterPro" id="IPR036938">
    <property type="entry name" value="PAP2/HPO_sf"/>
</dbReference>
<sequence length="233" mass="26305">MRSKKNSISKIQIFAFALVLFLGLATFLFPKGTPELFLNQYHHPLFDLFFSTLTHLGDMIILLLILPILALRKVSFALFMSLAAIVQTILILITKHALFKGMPRPAEYLKEVSFYQIPGVELHHWNSFPSGHTATGLMIAASLMIIFSRKKHFQLLFLSAGFLVALSRVYLMQHFFVDVFAGAALGILSAWMGRVLYFQFFPSKKLNCSLLAFISFGKSKRTTTPIKNPEISV</sequence>
<keyword evidence="3 7" id="KW-0812">Transmembrane</keyword>
<dbReference type="Gene3D" id="1.20.144.10">
    <property type="entry name" value="Phosphatidic acid phosphatase type 2/haloperoxidase"/>
    <property type="match status" value="1"/>
</dbReference>
<comment type="subcellular location">
    <subcellularLocation>
        <location evidence="1">Cell membrane</location>
        <topology evidence="1">Multi-pass membrane protein</topology>
    </subcellularLocation>
</comment>
<dbReference type="GO" id="GO:0005886">
    <property type="term" value="C:plasma membrane"/>
    <property type="evidence" value="ECO:0007669"/>
    <property type="project" value="UniProtKB-SubCell"/>
</dbReference>
<dbReference type="OrthoDB" id="9773582at2"/>
<dbReference type="AlphaFoldDB" id="A0A1I2XJ39"/>
<evidence type="ECO:0000313" key="10">
    <source>
        <dbReference type="Proteomes" id="UP000199642"/>
    </source>
</evidence>
<organism evidence="9 10">
    <name type="scientific">Algoriphagus hitonicola</name>
    <dbReference type="NCBI Taxonomy" id="435880"/>
    <lineage>
        <taxon>Bacteria</taxon>
        <taxon>Pseudomonadati</taxon>
        <taxon>Bacteroidota</taxon>
        <taxon>Cytophagia</taxon>
        <taxon>Cytophagales</taxon>
        <taxon>Cyclobacteriaceae</taxon>
        <taxon>Algoriphagus</taxon>
    </lineage>
</organism>
<dbReference type="PANTHER" id="PTHR14969:SF62">
    <property type="entry name" value="DECAPRENYLPHOSPHORYL-5-PHOSPHORIBOSE PHOSPHATASE RV3807C-RELATED"/>
    <property type="match status" value="1"/>
</dbReference>
<evidence type="ECO:0000256" key="2">
    <source>
        <dbReference type="ARBA" id="ARBA00022475"/>
    </source>
</evidence>
<dbReference type="STRING" id="435880.SAMN04487988_11915"/>
<feature type="transmembrane region" description="Helical" evidence="7">
    <location>
        <begin position="179"/>
        <end position="197"/>
    </location>
</feature>
<keyword evidence="5 7" id="KW-1133">Transmembrane helix</keyword>
<keyword evidence="2" id="KW-1003">Cell membrane</keyword>
<dbReference type="GO" id="GO:0016787">
    <property type="term" value="F:hydrolase activity"/>
    <property type="evidence" value="ECO:0007669"/>
    <property type="project" value="UniProtKB-KW"/>
</dbReference>
<feature type="domain" description="Phosphatidic acid phosphatase type 2/haloperoxidase" evidence="8">
    <location>
        <begin position="76"/>
        <end position="194"/>
    </location>
</feature>
<evidence type="ECO:0000256" key="4">
    <source>
        <dbReference type="ARBA" id="ARBA00022801"/>
    </source>
</evidence>
<accession>A0A1I2XJ39</accession>
<feature type="transmembrane region" description="Helical" evidence="7">
    <location>
        <begin position="76"/>
        <end position="99"/>
    </location>
</feature>
<dbReference type="Pfam" id="PF01569">
    <property type="entry name" value="PAP2"/>
    <property type="match status" value="1"/>
</dbReference>
<evidence type="ECO:0000259" key="8">
    <source>
        <dbReference type="SMART" id="SM00014"/>
    </source>
</evidence>
<keyword evidence="4" id="KW-0378">Hydrolase</keyword>
<dbReference type="PANTHER" id="PTHR14969">
    <property type="entry name" value="SPHINGOSINE-1-PHOSPHATE PHOSPHOHYDROLASE"/>
    <property type="match status" value="1"/>
</dbReference>
<dbReference type="CDD" id="cd01610">
    <property type="entry name" value="PAP2_like"/>
    <property type="match status" value="1"/>
</dbReference>
<proteinExistence type="predicted"/>
<dbReference type="Proteomes" id="UP000199642">
    <property type="component" value="Unassembled WGS sequence"/>
</dbReference>
<dbReference type="RefSeq" id="WP_092794434.1">
    <property type="nucleotide sequence ID" value="NZ_FOPC01000019.1"/>
</dbReference>
<reference evidence="10" key="1">
    <citation type="submission" date="2016-10" db="EMBL/GenBank/DDBJ databases">
        <authorList>
            <person name="Varghese N."/>
            <person name="Submissions S."/>
        </authorList>
    </citation>
    <scope>NUCLEOTIDE SEQUENCE [LARGE SCALE GENOMIC DNA]</scope>
    <source>
        <strain evidence="10">DSM 19315</strain>
    </source>
</reference>
<gene>
    <name evidence="9" type="ORF">SAMN04487988_11915</name>
</gene>
<dbReference type="InterPro" id="IPR000326">
    <property type="entry name" value="PAP2/HPO"/>
</dbReference>
<keyword evidence="6 7" id="KW-0472">Membrane</keyword>